<dbReference type="GO" id="GO:0009279">
    <property type="term" value="C:cell outer membrane"/>
    <property type="evidence" value="ECO:0007669"/>
    <property type="project" value="UniProtKB-SubCell"/>
</dbReference>
<dbReference type="PANTHER" id="PTHR34001:SF3">
    <property type="entry name" value="BLL7405 PROTEIN"/>
    <property type="match status" value="1"/>
</dbReference>
<dbReference type="RefSeq" id="WP_153489623.1">
    <property type="nucleotide sequence ID" value="NZ_VWNA01000003.1"/>
</dbReference>
<dbReference type="EMBL" id="VWNA01000003">
    <property type="protein sequence ID" value="MQT15144.1"/>
    <property type="molecule type" value="Genomic_DNA"/>
</dbReference>
<keyword evidence="2 6" id="KW-0732">Signal</keyword>
<evidence type="ECO:0000313" key="8">
    <source>
        <dbReference type="EMBL" id="MQT15144.1"/>
    </source>
</evidence>
<protein>
    <submittedName>
        <fullName evidence="8">Porin family protein</fullName>
    </submittedName>
</protein>
<keyword evidence="4" id="KW-0998">Cell outer membrane</keyword>
<proteinExistence type="inferred from homology"/>
<feature type="signal peptide" evidence="6">
    <location>
        <begin position="1"/>
        <end position="20"/>
    </location>
</feature>
<evidence type="ECO:0000256" key="3">
    <source>
        <dbReference type="ARBA" id="ARBA00023136"/>
    </source>
</evidence>
<reference evidence="8 9" key="1">
    <citation type="submission" date="2019-09" db="EMBL/GenBank/DDBJ databases">
        <title>Segnochrobactrum spirostomi gen. nov., sp. nov., isolated from the ciliate Spirostomum cf. yagiui and description of a novel family, Segnochrobactraceae fam. nov. within the order Rhizobiales of the class Alphaproteobacteria.</title>
        <authorList>
            <person name="Akter S."/>
            <person name="Shazib S.U.A."/>
            <person name="Shin M.K."/>
        </authorList>
    </citation>
    <scope>NUCLEOTIDE SEQUENCE [LARGE SCALE GENOMIC DNA]</scope>
    <source>
        <strain evidence="8 9">Sp-1</strain>
    </source>
</reference>
<comment type="caution">
    <text evidence="8">The sequence shown here is derived from an EMBL/GenBank/DDBJ whole genome shotgun (WGS) entry which is preliminary data.</text>
</comment>
<evidence type="ECO:0000259" key="7">
    <source>
        <dbReference type="Pfam" id="PF13505"/>
    </source>
</evidence>
<dbReference type="PANTHER" id="PTHR34001">
    <property type="entry name" value="BLL7405 PROTEIN"/>
    <property type="match status" value="1"/>
</dbReference>
<dbReference type="Pfam" id="PF13505">
    <property type="entry name" value="OMP_b-brl"/>
    <property type="match status" value="1"/>
</dbReference>
<dbReference type="SUPFAM" id="SSF56925">
    <property type="entry name" value="OMPA-like"/>
    <property type="match status" value="1"/>
</dbReference>
<feature type="domain" description="Outer membrane protein beta-barrel" evidence="7">
    <location>
        <begin position="37"/>
        <end position="268"/>
    </location>
</feature>
<dbReference type="InterPro" id="IPR051692">
    <property type="entry name" value="OMP-like"/>
</dbReference>
<gene>
    <name evidence="8" type="ORF">F0357_21285</name>
</gene>
<comment type="subcellular location">
    <subcellularLocation>
        <location evidence="1">Cell outer membrane</location>
    </subcellularLocation>
</comment>
<evidence type="ECO:0000256" key="1">
    <source>
        <dbReference type="ARBA" id="ARBA00004442"/>
    </source>
</evidence>
<dbReference type="AlphaFoldDB" id="A0A6A7Y773"/>
<evidence type="ECO:0000256" key="6">
    <source>
        <dbReference type="SAM" id="SignalP"/>
    </source>
</evidence>
<organism evidence="8 9">
    <name type="scientific">Segnochrobactrum spirostomi</name>
    <dbReference type="NCBI Taxonomy" id="2608987"/>
    <lineage>
        <taxon>Bacteria</taxon>
        <taxon>Pseudomonadati</taxon>
        <taxon>Pseudomonadota</taxon>
        <taxon>Alphaproteobacteria</taxon>
        <taxon>Hyphomicrobiales</taxon>
        <taxon>Segnochrobactraceae</taxon>
        <taxon>Segnochrobactrum</taxon>
    </lineage>
</organism>
<evidence type="ECO:0000256" key="2">
    <source>
        <dbReference type="ARBA" id="ARBA00022729"/>
    </source>
</evidence>
<name>A0A6A7Y773_9HYPH</name>
<dbReference type="InterPro" id="IPR011250">
    <property type="entry name" value="OMP/PagP_B-barrel"/>
</dbReference>
<dbReference type="InterPro" id="IPR027385">
    <property type="entry name" value="Beta-barrel_OMP"/>
</dbReference>
<feature type="chain" id="PRO_5025529624" evidence="6">
    <location>
        <begin position="21"/>
        <end position="268"/>
    </location>
</feature>
<evidence type="ECO:0000313" key="9">
    <source>
        <dbReference type="Proteomes" id="UP000332515"/>
    </source>
</evidence>
<keyword evidence="3" id="KW-0472">Membrane</keyword>
<comment type="similarity">
    <text evidence="5">Belongs to the Omp25/RopB family.</text>
</comment>
<keyword evidence="9" id="KW-1185">Reference proteome</keyword>
<evidence type="ECO:0000256" key="5">
    <source>
        <dbReference type="ARBA" id="ARBA00038306"/>
    </source>
</evidence>
<dbReference type="Gene3D" id="2.40.160.20">
    <property type="match status" value="1"/>
</dbReference>
<sequence>MRRTISAGLIFIGTAAAASAADLPEAPAAKVPDAVESAKAVTSWQGFYAGVTAGAVIDNSSITPTAGGLFQVYNADRYAQAYNSKLGGSGSGPTIGGTLGYNFQWKALVAGVEADFSYSDRKQSGNVLTSTGLVRGQNILKSYSIEGDWFGTLRARTGVAVGPALIYGTGGLAFGQADANLDIAGTGGSPYSWSGSSSKVRWGWTAGGGVETQFASHWSAKLEYLYVDLGSDNFSLANGANNPVPAFTINAKADYAFSIVRAGINYRF</sequence>
<accession>A0A6A7Y773</accession>
<evidence type="ECO:0000256" key="4">
    <source>
        <dbReference type="ARBA" id="ARBA00023237"/>
    </source>
</evidence>
<dbReference type="Proteomes" id="UP000332515">
    <property type="component" value="Unassembled WGS sequence"/>
</dbReference>